<organism evidence="2 3">
    <name type="scientific">Chungangia koreensis</name>
    <dbReference type="NCBI Taxonomy" id="752657"/>
    <lineage>
        <taxon>Bacteria</taxon>
        <taxon>Bacillati</taxon>
        <taxon>Bacillota</taxon>
        <taxon>Bacilli</taxon>
        <taxon>Lactobacillales</taxon>
        <taxon>Chungangia</taxon>
    </lineage>
</organism>
<keyword evidence="3" id="KW-1185">Reference proteome</keyword>
<keyword evidence="1" id="KW-0812">Transmembrane</keyword>
<evidence type="ECO:0000256" key="1">
    <source>
        <dbReference type="SAM" id="Phobius"/>
    </source>
</evidence>
<feature type="transmembrane region" description="Helical" evidence="1">
    <location>
        <begin position="12"/>
        <end position="29"/>
    </location>
</feature>
<name>A0ABV8X7E5_9LACT</name>
<feature type="transmembrane region" description="Helical" evidence="1">
    <location>
        <begin position="38"/>
        <end position="55"/>
    </location>
</feature>
<evidence type="ECO:0000313" key="3">
    <source>
        <dbReference type="Proteomes" id="UP001595817"/>
    </source>
</evidence>
<keyword evidence="1" id="KW-1133">Transmembrane helix</keyword>
<dbReference type="EMBL" id="JBHSEC010000019">
    <property type="protein sequence ID" value="MFC4410860.1"/>
    <property type="molecule type" value="Genomic_DNA"/>
</dbReference>
<dbReference type="Proteomes" id="UP001595817">
    <property type="component" value="Unassembled WGS sequence"/>
</dbReference>
<feature type="transmembrane region" description="Helical" evidence="1">
    <location>
        <begin position="61"/>
        <end position="82"/>
    </location>
</feature>
<gene>
    <name evidence="2" type="ORF">ACFOZY_10575</name>
</gene>
<keyword evidence="1" id="KW-0472">Membrane</keyword>
<evidence type="ECO:0008006" key="4">
    <source>
        <dbReference type="Google" id="ProtNLM"/>
    </source>
</evidence>
<comment type="caution">
    <text evidence="2">The sequence shown here is derived from an EMBL/GenBank/DDBJ whole genome shotgun (WGS) entry which is preliminary data.</text>
</comment>
<dbReference type="RefSeq" id="WP_378155186.1">
    <property type="nucleotide sequence ID" value="NZ_JBHSEC010000019.1"/>
</dbReference>
<sequence>MLSEFPVIHTNVWDAIWGIPVVILLTWIIKKIFNVKPAYVPSVATILGLAISIFISHRENLSAGIFMGFIYGGVAVGTYAALKTSIRAFRAKA</sequence>
<proteinExistence type="predicted"/>
<protein>
    <recommendedName>
        <fullName evidence="4">Phage holin family Hol44, holin superfamily V</fullName>
    </recommendedName>
</protein>
<reference evidence="3" key="1">
    <citation type="journal article" date="2019" name="Int. J. Syst. Evol. Microbiol.">
        <title>The Global Catalogue of Microorganisms (GCM) 10K type strain sequencing project: providing services to taxonomists for standard genome sequencing and annotation.</title>
        <authorList>
            <consortium name="The Broad Institute Genomics Platform"/>
            <consortium name="The Broad Institute Genome Sequencing Center for Infectious Disease"/>
            <person name="Wu L."/>
            <person name="Ma J."/>
        </authorList>
    </citation>
    <scope>NUCLEOTIDE SEQUENCE [LARGE SCALE GENOMIC DNA]</scope>
    <source>
        <strain evidence="3">CCUG 59778</strain>
    </source>
</reference>
<evidence type="ECO:0000313" key="2">
    <source>
        <dbReference type="EMBL" id="MFC4410860.1"/>
    </source>
</evidence>
<accession>A0ABV8X7E5</accession>